<feature type="transmembrane region" description="Helical" evidence="2">
    <location>
        <begin position="597"/>
        <end position="615"/>
    </location>
</feature>
<keyword evidence="2" id="KW-0812">Transmembrane</keyword>
<protein>
    <submittedName>
        <fullName evidence="3">Uncharacterized protein</fullName>
    </submittedName>
</protein>
<feature type="transmembrane region" description="Helical" evidence="2">
    <location>
        <begin position="530"/>
        <end position="548"/>
    </location>
</feature>
<proteinExistence type="predicted"/>
<keyword evidence="2" id="KW-0472">Membrane</keyword>
<accession>A0A7S2WLA2</accession>
<keyword evidence="2" id="KW-1133">Transmembrane helix</keyword>
<dbReference type="AlphaFoldDB" id="A0A7S2WLA2"/>
<evidence type="ECO:0000313" key="3">
    <source>
        <dbReference type="EMBL" id="CAD9694595.1"/>
    </source>
</evidence>
<dbReference type="Gene3D" id="2.40.300.10">
    <property type="entry name" value="Head decoration protein D"/>
    <property type="match status" value="1"/>
</dbReference>
<reference evidence="3" key="1">
    <citation type="submission" date="2021-01" db="EMBL/GenBank/DDBJ databases">
        <authorList>
            <person name="Corre E."/>
            <person name="Pelletier E."/>
            <person name="Niang G."/>
            <person name="Scheremetjew M."/>
            <person name="Finn R."/>
            <person name="Kale V."/>
            <person name="Holt S."/>
            <person name="Cochrane G."/>
            <person name="Meng A."/>
            <person name="Brown T."/>
            <person name="Cohen L."/>
        </authorList>
    </citation>
    <scope>NUCLEOTIDE SEQUENCE</scope>
    <source>
        <strain evidence="3">NY070348D</strain>
    </source>
</reference>
<feature type="transmembrane region" description="Helical" evidence="2">
    <location>
        <begin position="560"/>
        <end position="585"/>
    </location>
</feature>
<dbReference type="EMBL" id="HBHK01019260">
    <property type="protein sequence ID" value="CAD9694595.1"/>
    <property type="molecule type" value="Transcribed_RNA"/>
</dbReference>
<name>A0A7S2WLA2_9STRA</name>
<organism evidence="3">
    <name type="scientific">Mucochytrium quahogii</name>
    <dbReference type="NCBI Taxonomy" id="96639"/>
    <lineage>
        <taxon>Eukaryota</taxon>
        <taxon>Sar</taxon>
        <taxon>Stramenopiles</taxon>
        <taxon>Bigyra</taxon>
        <taxon>Labyrinthulomycetes</taxon>
        <taxon>Thraustochytrida</taxon>
        <taxon>Thraustochytriidae</taxon>
        <taxon>Mucochytrium</taxon>
    </lineage>
</organism>
<evidence type="ECO:0000256" key="1">
    <source>
        <dbReference type="SAM" id="MobiDB-lite"/>
    </source>
</evidence>
<gene>
    <name evidence="3" type="ORF">QSP1433_LOCUS12174</name>
</gene>
<evidence type="ECO:0000256" key="2">
    <source>
        <dbReference type="SAM" id="Phobius"/>
    </source>
</evidence>
<feature type="region of interest" description="Disordered" evidence="1">
    <location>
        <begin position="225"/>
        <end position="249"/>
    </location>
</feature>
<sequence length="672" mass="74663">MMERQGSDQVLSLEFLDSYAFGEEAQEYDDTRFEEGQANMEKDIFQQSMFDDMVSFMPENGQRQAAQRKLTFEQVFDLLDAANSGRLPANMPVRNQASPISVLTRCFFVVPSVSGLVTTAQKMEQLGDPSSLIGVKYQSFSNAEVWWSEKTKFTRGLVARNMSRKVRSYKPGPSEDHGYAGRWFSLVVRDDPSQVVVRANCRSFVQMQAPSLVQFWELDDEMKKRSNKKRRKMSDDSSTASSVQTSHFHDALDTVSPSAKCVISEIQHKKVQQPQIMSVGGPQDQDGSPIKCLKNPETGEGVVVIQGGLNVQGNATFYGDLTVRNLHVRGSLTVEQGMSGQLVTPPDAADYAEWFEKLDPKEDISSGDIVQLRSPEQKITKSTDGKGPILVVSTTPSVAAGVPFAKKEMGLLCGFLGQVPVKCRGPIQCGQLLVPSGNNDGLAIVGKVHHSAYVNPIGTAMEACGEGTHTILSFVRWAHDPEWQGNRETEKSAQASIATIWQNTNVVTAIAFFKMLLLFSNVYTPMFLPLYLQIAYVFDVFGGVWALLHSPRYIEFVFEINWFYLMAVCKILAAIVSLLDMFIFSEGAKSGETLTRIAIAKLLFDTCFLVSEIYAGKMEITAFRRVQVSVLAKYGNPTLEEYAKMSQGDSTFEMRKKALKEFIFGTGKEKNV</sequence>